<dbReference type="EMBL" id="CP069038">
    <property type="protein sequence ID" value="QRD04139.1"/>
    <property type="molecule type" value="Genomic_DNA"/>
</dbReference>
<keyword evidence="2" id="KW-1185">Reference proteome</keyword>
<evidence type="ECO:0000313" key="2">
    <source>
        <dbReference type="Proteomes" id="UP000663193"/>
    </source>
</evidence>
<dbReference type="VEuPathDB" id="FungiDB:JI435_420770"/>
<proteinExistence type="predicted"/>
<dbReference type="Proteomes" id="UP000663193">
    <property type="component" value="Chromosome 16"/>
</dbReference>
<organism evidence="1 2">
    <name type="scientific">Phaeosphaeria nodorum (strain SN15 / ATCC MYA-4574 / FGSC 10173)</name>
    <name type="common">Glume blotch fungus</name>
    <name type="synonym">Parastagonospora nodorum</name>
    <dbReference type="NCBI Taxonomy" id="321614"/>
    <lineage>
        <taxon>Eukaryota</taxon>
        <taxon>Fungi</taxon>
        <taxon>Dikarya</taxon>
        <taxon>Ascomycota</taxon>
        <taxon>Pezizomycotina</taxon>
        <taxon>Dothideomycetes</taxon>
        <taxon>Pleosporomycetidae</taxon>
        <taxon>Pleosporales</taxon>
        <taxon>Pleosporineae</taxon>
        <taxon>Phaeosphaeriaceae</taxon>
        <taxon>Parastagonospora</taxon>
    </lineage>
</organism>
<evidence type="ECO:0000313" key="1">
    <source>
        <dbReference type="EMBL" id="QRD04139.1"/>
    </source>
</evidence>
<dbReference type="AlphaFoldDB" id="A0A7U2FF77"/>
<reference evidence="2" key="1">
    <citation type="journal article" date="2021" name="BMC Genomics">
        <title>Chromosome-level genome assembly and manually-curated proteome of model necrotroph Parastagonospora nodorum Sn15 reveals a genome-wide trove of candidate effector homologs, and redundancy of virulence-related functions within an accessory chromosome.</title>
        <authorList>
            <person name="Bertazzoni S."/>
            <person name="Jones D.A.B."/>
            <person name="Phan H.T."/>
            <person name="Tan K.-C."/>
            <person name="Hane J.K."/>
        </authorList>
    </citation>
    <scope>NUCLEOTIDE SEQUENCE [LARGE SCALE GENOMIC DNA]</scope>
    <source>
        <strain evidence="2">SN15 / ATCC MYA-4574 / FGSC 10173)</strain>
    </source>
</reference>
<gene>
    <name evidence="1" type="ORF">JI435_420770</name>
</gene>
<name>A0A7U2FF77_PHANO</name>
<protein>
    <submittedName>
        <fullName evidence="1">Uncharacterized protein</fullName>
    </submittedName>
</protein>
<accession>A0A7U2FF77</accession>
<sequence>MSQIAPRIKTPPPDPRYRYQQFVDSSPIYFHCPPSIFVHDVDISKIAQYKCLIKCVCCFKAKFRGLRWLDGMGGCNATPEMQHGICSPIVLAFKSG</sequence>